<proteinExistence type="predicted"/>
<accession>A0A382P9K3</accession>
<evidence type="ECO:0000313" key="1">
    <source>
        <dbReference type="EMBL" id="SVC68531.1"/>
    </source>
</evidence>
<dbReference type="AlphaFoldDB" id="A0A382P9K3"/>
<protein>
    <submittedName>
        <fullName evidence="1">Uncharacterized protein</fullName>
    </submittedName>
</protein>
<sequence length="85" mass="9915">MVEVKEQLLQSRTATLEDLLRDWIRLSFEYYDRYPDAFTYVLLTPYDFTESDITLQQGRMFSQLIADASQAGEFPDTDPVLAMSH</sequence>
<reference evidence="1" key="1">
    <citation type="submission" date="2018-05" db="EMBL/GenBank/DDBJ databases">
        <authorList>
            <person name="Lanie J.A."/>
            <person name="Ng W.-L."/>
            <person name="Kazmierczak K.M."/>
            <person name="Andrzejewski T.M."/>
            <person name="Davidsen T.M."/>
            <person name="Wayne K.J."/>
            <person name="Tettelin H."/>
            <person name="Glass J.I."/>
            <person name="Rusch D."/>
            <person name="Podicherti R."/>
            <person name="Tsui H.-C.T."/>
            <person name="Winkler M.E."/>
        </authorList>
    </citation>
    <scope>NUCLEOTIDE SEQUENCE</scope>
</reference>
<dbReference type="EMBL" id="UINC01104970">
    <property type="protein sequence ID" value="SVC68531.1"/>
    <property type="molecule type" value="Genomic_DNA"/>
</dbReference>
<name>A0A382P9K3_9ZZZZ</name>
<feature type="non-terminal residue" evidence="1">
    <location>
        <position position="85"/>
    </location>
</feature>
<gene>
    <name evidence="1" type="ORF">METZ01_LOCUS321385</name>
</gene>
<organism evidence="1">
    <name type="scientific">marine metagenome</name>
    <dbReference type="NCBI Taxonomy" id="408172"/>
    <lineage>
        <taxon>unclassified sequences</taxon>
        <taxon>metagenomes</taxon>
        <taxon>ecological metagenomes</taxon>
    </lineage>
</organism>